<evidence type="ECO:0000256" key="6">
    <source>
        <dbReference type="SAM" id="Coils"/>
    </source>
</evidence>
<evidence type="ECO:0000313" key="10">
    <source>
        <dbReference type="Proteomes" id="UP001479436"/>
    </source>
</evidence>
<dbReference type="Gene3D" id="1.20.5.170">
    <property type="match status" value="1"/>
</dbReference>
<dbReference type="InterPro" id="IPR046347">
    <property type="entry name" value="bZIP_sf"/>
</dbReference>
<evidence type="ECO:0000256" key="1">
    <source>
        <dbReference type="ARBA" id="ARBA00004123"/>
    </source>
</evidence>
<reference evidence="9 10" key="1">
    <citation type="submission" date="2023-04" db="EMBL/GenBank/DDBJ databases">
        <title>Genome of Basidiobolus ranarum AG-B5.</title>
        <authorList>
            <person name="Stajich J.E."/>
            <person name="Carter-House D."/>
            <person name="Gryganskyi A."/>
        </authorList>
    </citation>
    <scope>NUCLEOTIDE SEQUENCE [LARGE SCALE GENOMIC DNA]</scope>
    <source>
        <strain evidence="9 10">AG-B5</strain>
    </source>
</reference>
<organism evidence="9 10">
    <name type="scientific">Basidiobolus ranarum</name>
    <dbReference type="NCBI Taxonomy" id="34480"/>
    <lineage>
        <taxon>Eukaryota</taxon>
        <taxon>Fungi</taxon>
        <taxon>Fungi incertae sedis</taxon>
        <taxon>Zoopagomycota</taxon>
        <taxon>Entomophthoromycotina</taxon>
        <taxon>Basidiobolomycetes</taxon>
        <taxon>Basidiobolales</taxon>
        <taxon>Basidiobolaceae</taxon>
        <taxon>Basidiobolus</taxon>
    </lineage>
</organism>
<evidence type="ECO:0000256" key="2">
    <source>
        <dbReference type="ARBA" id="ARBA00023015"/>
    </source>
</evidence>
<evidence type="ECO:0000256" key="7">
    <source>
        <dbReference type="SAM" id="MobiDB-lite"/>
    </source>
</evidence>
<gene>
    <name evidence="9" type="ORF">K7432_004303</name>
</gene>
<feature type="region of interest" description="Disordered" evidence="7">
    <location>
        <begin position="107"/>
        <end position="175"/>
    </location>
</feature>
<comment type="caution">
    <text evidence="9">The sequence shown here is derived from an EMBL/GenBank/DDBJ whole genome shotgun (WGS) entry which is preliminary data.</text>
</comment>
<keyword evidence="2" id="KW-0805">Transcription regulation</keyword>
<dbReference type="EMBL" id="JASJQH010000146">
    <property type="protein sequence ID" value="KAK9766543.1"/>
    <property type="molecule type" value="Genomic_DNA"/>
</dbReference>
<feature type="compositionally biased region" description="Polar residues" evidence="7">
    <location>
        <begin position="121"/>
        <end position="132"/>
    </location>
</feature>
<comment type="subcellular location">
    <subcellularLocation>
        <location evidence="1">Nucleus</location>
    </subcellularLocation>
</comment>
<dbReference type="Proteomes" id="UP001479436">
    <property type="component" value="Unassembled WGS sequence"/>
</dbReference>
<dbReference type="CDD" id="cd14705">
    <property type="entry name" value="bZIP_Zip1"/>
    <property type="match status" value="1"/>
</dbReference>
<keyword evidence="6" id="KW-0175">Coiled coil</keyword>
<evidence type="ECO:0000256" key="3">
    <source>
        <dbReference type="ARBA" id="ARBA00023125"/>
    </source>
</evidence>
<dbReference type="PANTHER" id="PTHR13044:SF14">
    <property type="entry name" value="CRYPTOCEPHAL, ISOFORM A"/>
    <property type="match status" value="1"/>
</dbReference>
<dbReference type="Pfam" id="PF07716">
    <property type="entry name" value="bZIP_2"/>
    <property type="match status" value="1"/>
</dbReference>
<protein>
    <recommendedName>
        <fullName evidence="8">BZIP domain-containing protein</fullName>
    </recommendedName>
</protein>
<feature type="domain" description="BZIP" evidence="8">
    <location>
        <begin position="161"/>
        <end position="220"/>
    </location>
</feature>
<keyword evidence="10" id="KW-1185">Reference proteome</keyword>
<evidence type="ECO:0000256" key="5">
    <source>
        <dbReference type="ARBA" id="ARBA00023242"/>
    </source>
</evidence>
<dbReference type="PROSITE" id="PS50217">
    <property type="entry name" value="BZIP"/>
    <property type="match status" value="1"/>
</dbReference>
<keyword evidence="4" id="KW-0804">Transcription</keyword>
<dbReference type="PANTHER" id="PTHR13044">
    <property type="entry name" value="ACTIVATING TRANSCRIPTION FACTOR ATF 4/5"/>
    <property type="match status" value="1"/>
</dbReference>
<sequence>MSDYSPFNFLTPLDFNLGGISDSGSQVMKEELNLWSTAQFTYDSALKPNDNHMVSSTFDPYIVNMHTSPLNTPALSQSGISPDLTYYAENTEFTGLMSPHPAFPLSSVTPHQIHGHPNFHLPSNSPSFEEQPNSISSNKRKNSSKENGVDGKPGSESNLEEDKRRRNTAASARFRVKKKMREQVLETTVQEMTTKAEAMEAKVKELEKEVEWLRELLLEKNSTSV</sequence>
<feature type="coiled-coil region" evidence="6">
    <location>
        <begin position="182"/>
        <end position="223"/>
    </location>
</feature>
<keyword evidence="3" id="KW-0238">DNA-binding</keyword>
<evidence type="ECO:0000256" key="4">
    <source>
        <dbReference type="ARBA" id="ARBA00023163"/>
    </source>
</evidence>
<evidence type="ECO:0000313" key="9">
    <source>
        <dbReference type="EMBL" id="KAK9766543.1"/>
    </source>
</evidence>
<dbReference type="PROSITE" id="PS00036">
    <property type="entry name" value="BZIP_BASIC"/>
    <property type="match status" value="1"/>
</dbReference>
<evidence type="ECO:0000259" key="8">
    <source>
        <dbReference type="PROSITE" id="PS50217"/>
    </source>
</evidence>
<proteinExistence type="predicted"/>
<dbReference type="SUPFAM" id="SSF57959">
    <property type="entry name" value="Leucine zipper domain"/>
    <property type="match status" value="1"/>
</dbReference>
<dbReference type="InterPro" id="IPR004827">
    <property type="entry name" value="bZIP"/>
</dbReference>
<accession>A0ABR2WYC6</accession>
<dbReference type="SMART" id="SM00338">
    <property type="entry name" value="BRLZ"/>
    <property type="match status" value="1"/>
</dbReference>
<name>A0ABR2WYC6_9FUNG</name>
<keyword evidence="5" id="KW-0539">Nucleus</keyword>